<dbReference type="PANTHER" id="PTHR12499">
    <property type="entry name" value="OPTIC ATROPHY 3 PROTEIN OPA3"/>
    <property type="match status" value="1"/>
</dbReference>
<dbReference type="AlphaFoldDB" id="A0A7C8N5T2"/>
<evidence type="ECO:0008006" key="6">
    <source>
        <dbReference type="Google" id="ProtNLM"/>
    </source>
</evidence>
<evidence type="ECO:0000313" key="5">
    <source>
        <dbReference type="Proteomes" id="UP000481858"/>
    </source>
</evidence>
<keyword evidence="2 3" id="KW-0175">Coiled coil</keyword>
<dbReference type="GO" id="GO:0005739">
    <property type="term" value="C:mitochondrion"/>
    <property type="evidence" value="ECO:0007669"/>
    <property type="project" value="TreeGrafter"/>
</dbReference>
<protein>
    <recommendedName>
        <fullName evidence="6">OPA3-like protein</fullName>
    </recommendedName>
</protein>
<keyword evidence="5" id="KW-1185">Reference proteome</keyword>
<dbReference type="OrthoDB" id="2129069at2759"/>
<proteinExistence type="inferred from homology"/>
<comment type="caution">
    <text evidence="4">The sequence shown here is derived from an EMBL/GenBank/DDBJ whole genome shotgun (WGS) entry which is preliminary data.</text>
</comment>
<dbReference type="InterPro" id="IPR010754">
    <property type="entry name" value="OPA3-like"/>
</dbReference>
<dbReference type="Proteomes" id="UP000481858">
    <property type="component" value="Unassembled WGS sequence"/>
</dbReference>
<evidence type="ECO:0000313" key="4">
    <source>
        <dbReference type="EMBL" id="KAF2967277.1"/>
    </source>
</evidence>
<gene>
    <name evidence="4" type="ORF">GQX73_g6290</name>
</gene>
<dbReference type="PANTHER" id="PTHR12499:SF0">
    <property type="entry name" value="OPTIC ATROPHY 3 PROTEIN"/>
    <property type="match status" value="1"/>
</dbReference>
<accession>A0A7C8N5T2</accession>
<name>A0A7C8N5T2_9PEZI</name>
<evidence type="ECO:0000256" key="2">
    <source>
        <dbReference type="ARBA" id="ARBA00023054"/>
    </source>
</evidence>
<feature type="coiled-coil region" evidence="3">
    <location>
        <begin position="162"/>
        <end position="189"/>
    </location>
</feature>
<evidence type="ECO:0000256" key="1">
    <source>
        <dbReference type="ARBA" id="ARBA00007584"/>
    </source>
</evidence>
<organism evidence="4 5">
    <name type="scientific">Xylaria multiplex</name>
    <dbReference type="NCBI Taxonomy" id="323545"/>
    <lineage>
        <taxon>Eukaryota</taxon>
        <taxon>Fungi</taxon>
        <taxon>Dikarya</taxon>
        <taxon>Ascomycota</taxon>
        <taxon>Pezizomycotina</taxon>
        <taxon>Sordariomycetes</taxon>
        <taxon>Xylariomycetidae</taxon>
        <taxon>Xylariales</taxon>
        <taxon>Xylariaceae</taxon>
        <taxon>Xylaria</taxon>
    </lineage>
</organism>
<dbReference type="EMBL" id="WUBL01000071">
    <property type="protein sequence ID" value="KAF2967277.1"/>
    <property type="molecule type" value="Genomic_DNA"/>
</dbReference>
<dbReference type="GO" id="GO:0019216">
    <property type="term" value="P:regulation of lipid metabolic process"/>
    <property type="evidence" value="ECO:0007669"/>
    <property type="project" value="TreeGrafter"/>
</dbReference>
<dbReference type="Pfam" id="PF07047">
    <property type="entry name" value="OPA3"/>
    <property type="match status" value="1"/>
</dbReference>
<reference evidence="4 5" key="1">
    <citation type="submission" date="2019-12" db="EMBL/GenBank/DDBJ databases">
        <title>Draft genome sequence of the ascomycete Xylaria multiplex DSM 110363.</title>
        <authorList>
            <person name="Buettner E."/>
            <person name="Kellner H."/>
        </authorList>
    </citation>
    <scope>NUCLEOTIDE SEQUENCE [LARGE SCALE GENOMIC DNA]</scope>
    <source>
        <strain evidence="4 5">DSM 110363</strain>
    </source>
</reference>
<evidence type="ECO:0000256" key="3">
    <source>
        <dbReference type="SAM" id="Coils"/>
    </source>
</evidence>
<sequence length="319" mass="36035">MVALPLFKLGSLFVRHISKYGANQIKKQAHDHPGFRSFAARYGQMMHQLNMRLSVALLRNVEAETKAKEKAEAPTVKTKEEVEKEDSIRAKYGVTNSEIRAKRTFPITTIWRRKFRPLPEAKAVDLFADVIGDAFILFVATALILFEYHRSSQKPDSNLEKITNLTERFEELERREKELEEAEKMHQDRTAILEDLPTFETSCVFSLEAKLVGKWALPIIPVESVAAVPASLVTIHRQLAPAVSNQKAPSSAIHLLPFCSDREPLAEHTVNILTDMTSGFSDLLDKLLSSSEFESEIAHLLGDDAEKLRGFWAEDYSVD</sequence>
<comment type="similarity">
    <text evidence="1">Belongs to the OPA3 family.</text>
</comment>
<dbReference type="InParanoid" id="A0A7C8N5T2"/>